<dbReference type="RefSeq" id="WP_207674206.1">
    <property type="nucleotide sequence ID" value="NZ_JAFREM010000021.1"/>
</dbReference>
<sequence>MKNFLVTVKNRLTAGWQLFIEAVSENEKKSLMIAASLLIFSILFSVTVGYAQKSVRQDELDTLVNQTIQSDHIIPFVYGESDQTIKDSPAISVMFAQPHGGSFENVLNILDTPKQEEELNRTFYYYPLVYNSSRIAEEYNIDPTKVTFVFFQKGQEKNRFVVEELSDLNTEFIPELNRLPMWRLKAKNENN</sequence>
<comment type="caution">
    <text evidence="2">The sequence shown here is derived from an EMBL/GenBank/DDBJ whole genome shotgun (WGS) entry which is preliminary data.</text>
</comment>
<proteinExistence type="predicted"/>
<name>A0ABS3LFX7_9ENTE</name>
<feature type="transmembrane region" description="Helical" evidence="1">
    <location>
        <begin position="31"/>
        <end position="51"/>
    </location>
</feature>
<dbReference type="Proteomes" id="UP000664601">
    <property type="component" value="Unassembled WGS sequence"/>
</dbReference>
<gene>
    <name evidence="2" type="ORF">JZO70_13965</name>
</gene>
<evidence type="ECO:0000313" key="3">
    <source>
        <dbReference type="Proteomes" id="UP000664601"/>
    </source>
</evidence>
<dbReference type="EMBL" id="JAFREM010000021">
    <property type="protein sequence ID" value="MBO1307279.1"/>
    <property type="molecule type" value="Genomic_DNA"/>
</dbReference>
<evidence type="ECO:0000313" key="2">
    <source>
        <dbReference type="EMBL" id="MBO1307279.1"/>
    </source>
</evidence>
<keyword evidence="1" id="KW-0812">Transmembrane</keyword>
<protein>
    <recommendedName>
        <fullName evidence="4">ABC transporter permease</fullName>
    </recommendedName>
</protein>
<accession>A0ABS3LFX7</accession>
<evidence type="ECO:0008006" key="4">
    <source>
        <dbReference type="Google" id="ProtNLM"/>
    </source>
</evidence>
<keyword evidence="1" id="KW-0472">Membrane</keyword>
<evidence type="ECO:0000256" key="1">
    <source>
        <dbReference type="SAM" id="Phobius"/>
    </source>
</evidence>
<organism evidence="2 3">
    <name type="scientific">Candidatus Enterococcus moelleringii</name>
    <dbReference type="NCBI Taxonomy" id="2815325"/>
    <lineage>
        <taxon>Bacteria</taxon>
        <taxon>Bacillati</taxon>
        <taxon>Bacillota</taxon>
        <taxon>Bacilli</taxon>
        <taxon>Lactobacillales</taxon>
        <taxon>Enterococcaceae</taxon>
        <taxon>Enterococcus</taxon>
    </lineage>
</organism>
<keyword evidence="3" id="KW-1185">Reference proteome</keyword>
<keyword evidence="1" id="KW-1133">Transmembrane helix</keyword>
<reference evidence="2 3" key="1">
    <citation type="submission" date="2021-03" db="EMBL/GenBank/DDBJ databases">
        <title>Enterococcal diversity collection.</title>
        <authorList>
            <person name="Gilmore M.S."/>
            <person name="Schwartzman J."/>
            <person name="Van Tyne D."/>
            <person name="Martin M."/>
            <person name="Earl A.M."/>
            <person name="Manson A.L."/>
            <person name="Straub T."/>
            <person name="Salamzade R."/>
            <person name="Saavedra J."/>
            <person name="Lebreton F."/>
            <person name="Prichula J."/>
            <person name="Schaufler K."/>
            <person name="Gaca A."/>
            <person name="Sgardioli B."/>
            <person name="Wagenaar J."/>
            <person name="Strong T."/>
        </authorList>
    </citation>
    <scope>NUCLEOTIDE SEQUENCE [LARGE SCALE GENOMIC DNA]</scope>
    <source>
        <strain evidence="2 3">669A</strain>
    </source>
</reference>